<dbReference type="PANTHER" id="PTHR46179:SF25">
    <property type="entry name" value="METAL RESPONSE ELEMENT-BINDING TRANSCRIPTION FACTOR-1, ISOFORM C"/>
    <property type="match status" value="1"/>
</dbReference>
<feature type="domain" description="C2H2-type" evidence="7">
    <location>
        <begin position="305"/>
        <end position="334"/>
    </location>
</feature>
<evidence type="ECO:0000259" key="7">
    <source>
        <dbReference type="PROSITE" id="PS50157"/>
    </source>
</evidence>
<evidence type="ECO:0000256" key="6">
    <source>
        <dbReference type="SAM" id="MobiDB-lite"/>
    </source>
</evidence>
<dbReference type="SUPFAM" id="SSF57667">
    <property type="entry name" value="beta-beta-alpha zinc fingers"/>
    <property type="match status" value="3"/>
</dbReference>
<keyword evidence="2" id="KW-0677">Repeat</keyword>
<organism evidence="8 9">
    <name type="scientific">Elysia chlorotica</name>
    <name type="common">Eastern emerald elysia</name>
    <name type="synonym">Sea slug</name>
    <dbReference type="NCBI Taxonomy" id="188477"/>
    <lineage>
        <taxon>Eukaryota</taxon>
        <taxon>Metazoa</taxon>
        <taxon>Spiralia</taxon>
        <taxon>Lophotrochozoa</taxon>
        <taxon>Mollusca</taxon>
        <taxon>Gastropoda</taxon>
        <taxon>Heterobranchia</taxon>
        <taxon>Euthyneura</taxon>
        <taxon>Panpulmonata</taxon>
        <taxon>Sacoglossa</taxon>
        <taxon>Placobranchoidea</taxon>
        <taxon>Plakobranchidae</taxon>
        <taxon>Elysia</taxon>
    </lineage>
</organism>
<dbReference type="Proteomes" id="UP000271974">
    <property type="component" value="Unassembled WGS sequence"/>
</dbReference>
<keyword evidence="4" id="KW-0862">Zinc</keyword>
<proteinExistence type="predicted"/>
<dbReference type="Pfam" id="PF00096">
    <property type="entry name" value="zf-C2H2"/>
    <property type="match status" value="3"/>
</dbReference>
<feature type="region of interest" description="Disordered" evidence="6">
    <location>
        <begin position="324"/>
        <end position="354"/>
    </location>
</feature>
<dbReference type="AlphaFoldDB" id="A0A3S0ZPN9"/>
<evidence type="ECO:0000313" key="8">
    <source>
        <dbReference type="EMBL" id="RUS83936.1"/>
    </source>
</evidence>
<evidence type="ECO:0000256" key="5">
    <source>
        <dbReference type="PROSITE-ProRule" id="PRU00042"/>
    </source>
</evidence>
<dbReference type="GO" id="GO:0008270">
    <property type="term" value="F:zinc ion binding"/>
    <property type="evidence" value="ECO:0007669"/>
    <property type="project" value="UniProtKB-KW"/>
</dbReference>
<dbReference type="STRING" id="188477.A0A3S0ZPN9"/>
<protein>
    <recommendedName>
        <fullName evidence="7">C2H2-type domain-containing protein</fullName>
    </recommendedName>
</protein>
<reference evidence="8 9" key="1">
    <citation type="submission" date="2019-01" db="EMBL/GenBank/DDBJ databases">
        <title>A draft genome assembly of the solar-powered sea slug Elysia chlorotica.</title>
        <authorList>
            <person name="Cai H."/>
            <person name="Li Q."/>
            <person name="Fang X."/>
            <person name="Li J."/>
            <person name="Curtis N.E."/>
            <person name="Altenburger A."/>
            <person name="Shibata T."/>
            <person name="Feng M."/>
            <person name="Maeda T."/>
            <person name="Schwartz J.A."/>
            <person name="Shigenobu S."/>
            <person name="Lundholm N."/>
            <person name="Nishiyama T."/>
            <person name="Yang H."/>
            <person name="Hasebe M."/>
            <person name="Li S."/>
            <person name="Pierce S.K."/>
            <person name="Wang J."/>
        </authorList>
    </citation>
    <scope>NUCLEOTIDE SEQUENCE [LARGE SCALE GENOMIC DNA]</scope>
    <source>
        <strain evidence="8">EC2010</strain>
        <tissue evidence="8">Whole organism of an adult</tissue>
    </source>
</reference>
<comment type="caution">
    <text evidence="8">The sequence shown here is derived from an EMBL/GenBank/DDBJ whole genome shotgun (WGS) entry which is preliminary data.</text>
</comment>
<dbReference type="FunFam" id="3.30.160.60:FF:000349">
    <property type="entry name" value="metal regulatory transcription factor 1"/>
    <property type="match status" value="1"/>
</dbReference>
<dbReference type="SMART" id="SM00355">
    <property type="entry name" value="ZnF_C2H2"/>
    <property type="match status" value="6"/>
</dbReference>
<dbReference type="GO" id="GO:0005634">
    <property type="term" value="C:nucleus"/>
    <property type="evidence" value="ECO:0007669"/>
    <property type="project" value="TreeGrafter"/>
</dbReference>
<dbReference type="PANTHER" id="PTHR46179">
    <property type="entry name" value="ZINC FINGER PROTEIN"/>
    <property type="match status" value="1"/>
</dbReference>
<feature type="compositionally biased region" description="Basic and acidic residues" evidence="6">
    <location>
        <begin position="327"/>
        <end position="346"/>
    </location>
</feature>
<evidence type="ECO:0000313" key="9">
    <source>
        <dbReference type="Proteomes" id="UP000271974"/>
    </source>
</evidence>
<dbReference type="InterPro" id="IPR013087">
    <property type="entry name" value="Znf_C2H2_type"/>
</dbReference>
<keyword evidence="3 5" id="KW-0863">Zinc-finger</keyword>
<evidence type="ECO:0000256" key="2">
    <source>
        <dbReference type="ARBA" id="ARBA00022737"/>
    </source>
</evidence>
<dbReference type="OrthoDB" id="6145499at2759"/>
<dbReference type="FunFam" id="3.30.160.60:FF:000072">
    <property type="entry name" value="zinc finger protein 143 isoform X1"/>
    <property type="match status" value="2"/>
</dbReference>
<keyword evidence="9" id="KW-1185">Reference proteome</keyword>
<dbReference type="PROSITE" id="PS50157">
    <property type="entry name" value="ZINC_FINGER_C2H2_2"/>
    <property type="match status" value="6"/>
</dbReference>
<name>A0A3S0ZPN9_ELYCH</name>
<feature type="domain" description="C2H2-type" evidence="7">
    <location>
        <begin position="239"/>
        <end position="268"/>
    </location>
</feature>
<dbReference type="Gene3D" id="3.30.160.60">
    <property type="entry name" value="Classic Zinc Finger"/>
    <property type="match status" value="6"/>
</dbReference>
<dbReference type="EMBL" id="RQTK01000224">
    <property type="protein sequence ID" value="RUS83936.1"/>
    <property type="molecule type" value="Genomic_DNA"/>
</dbReference>
<evidence type="ECO:0000256" key="3">
    <source>
        <dbReference type="ARBA" id="ARBA00022771"/>
    </source>
</evidence>
<feature type="domain" description="C2H2-type" evidence="7">
    <location>
        <begin position="180"/>
        <end position="209"/>
    </location>
</feature>
<feature type="domain" description="C2H2-type" evidence="7">
    <location>
        <begin position="275"/>
        <end position="304"/>
    </location>
</feature>
<evidence type="ECO:0000256" key="1">
    <source>
        <dbReference type="ARBA" id="ARBA00022723"/>
    </source>
</evidence>
<feature type="domain" description="C2H2-type" evidence="7">
    <location>
        <begin position="210"/>
        <end position="239"/>
    </location>
</feature>
<dbReference type="FunFam" id="3.30.160.60:FF:000125">
    <property type="entry name" value="Putative zinc finger protein 143"/>
    <property type="match status" value="1"/>
</dbReference>
<evidence type="ECO:0000256" key="4">
    <source>
        <dbReference type="ARBA" id="ARBA00022833"/>
    </source>
</evidence>
<dbReference type="InterPro" id="IPR051061">
    <property type="entry name" value="Zinc_finger_trans_reg"/>
</dbReference>
<dbReference type="PROSITE" id="PS00028">
    <property type="entry name" value="ZINC_FINGER_C2H2_1"/>
    <property type="match status" value="6"/>
</dbReference>
<dbReference type="FunFam" id="3.30.160.60:FF:000397">
    <property type="entry name" value="Metal regulatory transcription factor 1"/>
    <property type="match status" value="1"/>
</dbReference>
<gene>
    <name evidence="8" type="ORF">EGW08_008291</name>
</gene>
<accession>A0A3S0ZPN9</accession>
<dbReference type="InterPro" id="IPR036236">
    <property type="entry name" value="Znf_C2H2_sf"/>
</dbReference>
<dbReference type="GO" id="GO:0006357">
    <property type="term" value="P:regulation of transcription by RNA polymerase II"/>
    <property type="evidence" value="ECO:0007669"/>
    <property type="project" value="TreeGrafter"/>
</dbReference>
<keyword evidence="1" id="KW-0479">Metal-binding</keyword>
<sequence>MEGYTVFNSDSNSVFTDFLPFEDEEHLEDMSSITQVCVDGDDGEDINIDVDSAEDNTFSGLNGNHGCVCPDTETGSEAFGTMKTMSSSSIKKENKGCVVSEGYIHHTISEDEILMKIDPGSSRMPTNPSHATLTVESQNPKTKMKEVQRFNCNFAGCARTYSTAGNLKTHEKTHKGEYTFVCDESGCGKKFLTSYSLKIHVRVHTNEKPYECDKPGCEKSFNTIYRLRAHKRLHTGETFKCEEGTCTKYFTTLSDLRKHIRTHTGRYEDYYGKIVWCNEHGCGKAFAASHHLKSHNRVHTGDKPYECTQDGCLKAFTSANGLKSHISKHEREQVKEKSRLSEKQDGEQFSSTETPVVQDRFGPEIVQETVLVAPGTTLIKTTVDPDPVPGNVDGQPSVEQVLNSMLVSQTARDTTMSDGPSDEGLEASLVQGLLQPVISLTTQDPRGPELASAGETVAILPASLSLPAQPVVVVPEASSGSGLDMACMDGASTHLVDRAAGDAQSTLGAQTISADVINTLTSTASEANTILVQTPDGNIMQIPAQLLMQTLGLQNPTPAGALVTQDAGDSRSTAQPAVVALPSGPNKYFYTGAASSTETIMISPNTNLKATPDVLQMHVANNSLGHGSSFQVCPEISNHFSQPSCNSEPSSESLPAVFCKRDQSETACAGTVATPAVETSTSASSFHAGLEKATSVSSVSGSLASSFMASLSSLNSSPLVSLPNNNLPASTQAIPKDGTLTSAIASGIPVSIMPGASPESVVLNQLFVPVYSNTEKGPIIELVPVKPTS</sequence>
<feature type="domain" description="C2H2-type" evidence="7">
    <location>
        <begin position="150"/>
        <end position="179"/>
    </location>
</feature>